<keyword evidence="3" id="KW-1185">Reference proteome</keyword>
<evidence type="ECO:0000256" key="1">
    <source>
        <dbReference type="SAM" id="Coils"/>
    </source>
</evidence>
<name>A0ABX3MFA3_9XANT</name>
<comment type="caution">
    <text evidence="2">The sequence shown here is derived from an EMBL/GenBank/DDBJ whole genome shotgun (WGS) entry which is preliminary data.</text>
</comment>
<sequence length="256" mass="29538">MIEIKLYGESRVLQFESKTQVQTWLEKEQEAWQELDIDPDDSLAASFISEHSNFVEALARFVESSDSDESPAAVFSPVTRGLVFTHSSSNFPTLRTMSRRSGNAFGMAYAAFRSDYTAQWRRSTFTAQQLAWLRSLVIISASRFDPDIDQVEEVRQASERLNKKQAYLIETLEARIEEQSQQIEKFKNDFDISEHQRGESWGVGQIEIQKEWADQSQTRADEWDGLKRVYDTELGLRAPTTYWQDRATTQLRASVI</sequence>
<evidence type="ECO:0000313" key="3">
    <source>
        <dbReference type="Proteomes" id="UP000191089"/>
    </source>
</evidence>
<keyword evidence="1" id="KW-0175">Coiled coil</keyword>
<organism evidence="2 3">
    <name type="scientific">Xanthomonas axonopodis pv. cajani</name>
    <dbReference type="NCBI Taxonomy" id="487827"/>
    <lineage>
        <taxon>Bacteria</taxon>
        <taxon>Pseudomonadati</taxon>
        <taxon>Pseudomonadota</taxon>
        <taxon>Gammaproteobacteria</taxon>
        <taxon>Lysobacterales</taxon>
        <taxon>Lysobacteraceae</taxon>
        <taxon>Xanthomonas</taxon>
    </lineage>
</organism>
<feature type="coiled-coil region" evidence="1">
    <location>
        <begin position="169"/>
        <end position="196"/>
    </location>
</feature>
<dbReference type="Proteomes" id="UP000191089">
    <property type="component" value="Unassembled WGS sequence"/>
</dbReference>
<gene>
    <name evidence="2" type="ORF">Xcaj_21735</name>
</gene>
<dbReference type="RefSeq" id="WP_078560601.1">
    <property type="nucleotide sequence ID" value="NZ_LOKQ01000048.1"/>
</dbReference>
<accession>A0ABX3MFA3</accession>
<reference evidence="2 3" key="1">
    <citation type="submission" date="2015-12" db="EMBL/GenBank/DDBJ databases">
        <authorList>
            <person name="Bansal K."/>
            <person name="Midha S."/>
            <person name="Patil P.B."/>
        </authorList>
    </citation>
    <scope>NUCLEOTIDE SEQUENCE [LARGE SCALE GENOMIC DNA]</scope>
    <source>
        <strain evidence="2 3">LMG558</strain>
    </source>
</reference>
<protein>
    <submittedName>
        <fullName evidence="2">Uncharacterized protein</fullName>
    </submittedName>
</protein>
<proteinExistence type="predicted"/>
<dbReference type="EMBL" id="LOKQ01000048">
    <property type="protein sequence ID" value="OOX20983.1"/>
    <property type="molecule type" value="Genomic_DNA"/>
</dbReference>
<evidence type="ECO:0000313" key="2">
    <source>
        <dbReference type="EMBL" id="OOX20983.1"/>
    </source>
</evidence>